<dbReference type="Proteomes" id="UP001227230">
    <property type="component" value="Chromosome 15"/>
</dbReference>
<accession>A0ABY9DF36</accession>
<gene>
    <name evidence="2" type="ORF">VitviT2T_023327</name>
</gene>
<sequence>MGPDLSPEVKAEFTREISPSKEKENGPDLKSEFNMEVSPGKEENGPNLSPEVKSEFAVEVLPAMEKQNGSVQEDQLDDNKLLSCASNYEDNTFDMEGLSEEQIIAQNGSEDMEINVTDCTNSDDIELVEAQYQNDETESSSSFGNTDDDDGGGSIMSDAEVDSQFHHGNMSDGRSEAFRVRKKKLTDHWRNYIRPLMWRCKWAELKMKEFQSQALKYDRELAKYDKRKQFELEKFNSEGLGAKSLPFPNEVRTNKIMKRKKRKRVEDTVDVASYMSHHNLFSYYENKSSVGEGASLIDDCGNLGVVSASKITNDNDEFGFHDGWSSLEFRGNDNSFEEILWKIEKAKLQVNKLKTRMDKVVNENAGKYSSINKLMLVPCNASTSSARNPTSPSNGNRMPVGSLYAASQHVSDCNMGDLGMPETAASSHGEAIPVPDIIESTEQHQTEEVFIHNQVAKEELNNFHGVKVDPTEKPLVLKEEQESTIPPVLASEVDPSTSTLIPHVQSTEKSPSTSKVNVRTNKRKQGRRKAKSGRWNRRSTS</sequence>
<dbReference type="PANTHER" id="PTHR34057">
    <property type="entry name" value="ELONGATION FACTOR"/>
    <property type="match status" value="1"/>
</dbReference>
<feature type="compositionally biased region" description="Basic residues" evidence="1">
    <location>
        <begin position="520"/>
        <end position="541"/>
    </location>
</feature>
<dbReference type="InterPro" id="IPR038745">
    <property type="entry name" value="AT4G37440-like"/>
</dbReference>
<evidence type="ECO:0000313" key="2">
    <source>
        <dbReference type="EMBL" id="WKA05354.1"/>
    </source>
</evidence>
<feature type="compositionally biased region" description="Polar residues" evidence="1">
    <location>
        <begin position="494"/>
        <end position="519"/>
    </location>
</feature>
<dbReference type="CDD" id="cd11650">
    <property type="entry name" value="AT4G37440_like"/>
    <property type="match status" value="1"/>
</dbReference>
<feature type="compositionally biased region" description="Basic and acidic residues" evidence="1">
    <location>
        <begin position="7"/>
        <end position="44"/>
    </location>
</feature>
<dbReference type="EMBL" id="CP126662">
    <property type="protein sequence ID" value="WKA05354.1"/>
    <property type="molecule type" value="Genomic_DNA"/>
</dbReference>
<feature type="region of interest" description="Disordered" evidence="1">
    <location>
        <begin position="1"/>
        <end position="51"/>
    </location>
</feature>
<feature type="region of interest" description="Disordered" evidence="1">
    <location>
        <begin position="479"/>
        <end position="541"/>
    </location>
</feature>
<feature type="compositionally biased region" description="Polar residues" evidence="1">
    <location>
        <begin position="133"/>
        <end position="145"/>
    </location>
</feature>
<keyword evidence="3" id="KW-1185">Reference proteome</keyword>
<evidence type="ECO:0000313" key="3">
    <source>
        <dbReference type="Proteomes" id="UP001227230"/>
    </source>
</evidence>
<organism evidence="2 3">
    <name type="scientific">Vitis vinifera</name>
    <name type="common">Grape</name>
    <dbReference type="NCBI Taxonomy" id="29760"/>
    <lineage>
        <taxon>Eukaryota</taxon>
        <taxon>Viridiplantae</taxon>
        <taxon>Streptophyta</taxon>
        <taxon>Embryophyta</taxon>
        <taxon>Tracheophyta</taxon>
        <taxon>Spermatophyta</taxon>
        <taxon>Magnoliopsida</taxon>
        <taxon>eudicotyledons</taxon>
        <taxon>Gunneridae</taxon>
        <taxon>Pentapetalae</taxon>
        <taxon>rosids</taxon>
        <taxon>Vitales</taxon>
        <taxon>Vitaceae</taxon>
        <taxon>Viteae</taxon>
        <taxon>Vitis</taxon>
    </lineage>
</organism>
<name>A0ABY9DF36_VITVI</name>
<evidence type="ECO:0000256" key="1">
    <source>
        <dbReference type="SAM" id="MobiDB-lite"/>
    </source>
</evidence>
<proteinExistence type="predicted"/>
<protein>
    <submittedName>
        <fullName evidence="2">Uncharacterized protein</fullName>
    </submittedName>
</protein>
<feature type="region of interest" description="Disordered" evidence="1">
    <location>
        <begin position="133"/>
        <end position="158"/>
    </location>
</feature>
<dbReference type="PANTHER" id="PTHR34057:SF10">
    <property type="entry name" value="TRANSPOSASE, PTTA_EN_SPM, PLANT"/>
    <property type="match status" value="1"/>
</dbReference>
<reference evidence="2 3" key="1">
    <citation type="journal article" date="2023" name="Hortic Res">
        <title>The complete reference genome for grapevine (Vitis vinifera L.) genetics and breeding.</title>
        <authorList>
            <person name="Shi X."/>
            <person name="Cao S."/>
            <person name="Wang X."/>
            <person name="Huang S."/>
            <person name="Wang Y."/>
            <person name="Liu Z."/>
            <person name="Liu W."/>
            <person name="Leng X."/>
            <person name="Peng Y."/>
            <person name="Wang N."/>
            <person name="Wang Y."/>
            <person name="Ma Z."/>
            <person name="Xu X."/>
            <person name="Zhang F."/>
            <person name="Xue H."/>
            <person name="Zhong H."/>
            <person name="Wang Y."/>
            <person name="Zhang K."/>
            <person name="Velt A."/>
            <person name="Avia K."/>
            <person name="Holtgrawe D."/>
            <person name="Grimplet J."/>
            <person name="Matus J.T."/>
            <person name="Ware D."/>
            <person name="Wu X."/>
            <person name="Wang H."/>
            <person name="Liu C."/>
            <person name="Fang Y."/>
            <person name="Rustenholz C."/>
            <person name="Cheng Z."/>
            <person name="Xiao H."/>
            <person name="Zhou Y."/>
        </authorList>
    </citation>
    <scope>NUCLEOTIDE SEQUENCE [LARGE SCALE GENOMIC DNA]</scope>
    <source>
        <strain evidence="3">cv. Pinot noir / PN40024</strain>
        <tissue evidence="2">Leaf</tissue>
    </source>
</reference>